<name>A0A3N1HJL7_9PSEU</name>
<reference evidence="2 3" key="1">
    <citation type="submission" date="2018-11" db="EMBL/GenBank/DDBJ databases">
        <title>Sequencing the genomes of 1000 actinobacteria strains.</title>
        <authorList>
            <person name="Klenk H.-P."/>
        </authorList>
    </citation>
    <scope>NUCLEOTIDE SEQUENCE [LARGE SCALE GENOMIC DNA]</scope>
    <source>
        <strain evidence="2 3">DSM 44231</strain>
    </source>
</reference>
<keyword evidence="1" id="KW-0732">Signal</keyword>
<keyword evidence="3" id="KW-1185">Reference proteome</keyword>
<feature type="signal peptide" evidence="1">
    <location>
        <begin position="1"/>
        <end position="22"/>
    </location>
</feature>
<dbReference type="Proteomes" id="UP000268727">
    <property type="component" value="Unassembled WGS sequence"/>
</dbReference>
<accession>A0A3N1HJL7</accession>
<gene>
    <name evidence="2" type="ORF">EDD40_8187</name>
</gene>
<dbReference type="AlphaFoldDB" id="A0A3N1HJL7"/>
<dbReference type="EMBL" id="RJKM01000001">
    <property type="protein sequence ID" value="ROP42679.1"/>
    <property type="molecule type" value="Genomic_DNA"/>
</dbReference>
<evidence type="ECO:0000313" key="2">
    <source>
        <dbReference type="EMBL" id="ROP42679.1"/>
    </source>
</evidence>
<feature type="chain" id="PRO_5039136266" evidence="1">
    <location>
        <begin position="23"/>
        <end position="85"/>
    </location>
</feature>
<evidence type="ECO:0000313" key="3">
    <source>
        <dbReference type="Proteomes" id="UP000268727"/>
    </source>
</evidence>
<proteinExistence type="predicted"/>
<protein>
    <submittedName>
        <fullName evidence="2">Uncharacterized protein</fullName>
    </submittedName>
</protein>
<sequence length="85" mass="9192">MRALLLASLLILGAAQSAPAQAAPAQAAPAQASPVQAAMDYWQYMATFATEEECEAEGAKIPEGVDYYACWPSKGAWDFYWVFLT</sequence>
<dbReference type="RefSeq" id="WP_211348366.1">
    <property type="nucleotide sequence ID" value="NZ_RJKM01000001.1"/>
</dbReference>
<organism evidence="2 3">
    <name type="scientific">Saccharothrix texasensis</name>
    <dbReference type="NCBI Taxonomy" id="103734"/>
    <lineage>
        <taxon>Bacteria</taxon>
        <taxon>Bacillati</taxon>
        <taxon>Actinomycetota</taxon>
        <taxon>Actinomycetes</taxon>
        <taxon>Pseudonocardiales</taxon>
        <taxon>Pseudonocardiaceae</taxon>
        <taxon>Saccharothrix</taxon>
    </lineage>
</organism>
<evidence type="ECO:0000256" key="1">
    <source>
        <dbReference type="SAM" id="SignalP"/>
    </source>
</evidence>
<comment type="caution">
    <text evidence="2">The sequence shown here is derived from an EMBL/GenBank/DDBJ whole genome shotgun (WGS) entry which is preliminary data.</text>
</comment>